<organism evidence="12 13">
    <name type="scientific">Camellia sinensis</name>
    <name type="common">Tea plant</name>
    <name type="synonym">Thea sinensis</name>
    <dbReference type="NCBI Taxonomy" id="4442"/>
    <lineage>
        <taxon>Eukaryota</taxon>
        <taxon>Viridiplantae</taxon>
        <taxon>Streptophyta</taxon>
        <taxon>Embryophyta</taxon>
        <taxon>Tracheophyta</taxon>
        <taxon>Spermatophyta</taxon>
        <taxon>Magnoliopsida</taxon>
        <taxon>eudicotyledons</taxon>
        <taxon>Gunneridae</taxon>
        <taxon>Pentapetalae</taxon>
        <taxon>asterids</taxon>
        <taxon>Ericales</taxon>
        <taxon>Theaceae</taxon>
        <taxon>Camellia</taxon>
    </lineage>
</organism>
<evidence type="ECO:0000256" key="6">
    <source>
        <dbReference type="ARBA" id="ARBA00022917"/>
    </source>
</evidence>
<dbReference type="EMBL" id="JACBKZ010000013">
    <property type="protein sequence ID" value="KAF5934878.1"/>
    <property type="molecule type" value="Genomic_DNA"/>
</dbReference>
<dbReference type="AlphaFoldDB" id="A0A7J7G5L2"/>
<gene>
    <name evidence="12" type="ORF">HYC85_026007</name>
</gene>
<evidence type="ECO:0000256" key="9">
    <source>
        <dbReference type="ARBA" id="ARBA00049339"/>
    </source>
</evidence>
<protein>
    <recommendedName>
        <fullName evidence="2">arginine--tRNA ligase</fullName>
        <ecNumber evidence="2">6.1.1.19</ecNumber>
    </recommendedName>
    <alternativeName>
        <fullName evidence="8">Arginyl-tRNA synthetase</fullName>
    </alternativeName>
</protein>
<evidence type="ECO:0000256" key="4">
    <source>
        <dbReference type="ARBA" id="ARBA00022741"/>
    </source>
</evidence>
<dbReference type="PANTHER" id="PTHR11956:SF5">
    <property type="entry name" value="ARGININE--TRNA LIGASE, CYTOPLASMIC"/>
    <property type="match status" value="1"/>
</dbReference>
<evidence type="ECO:0000256" key="10">
    <source>
        <dbReference type="RuleBase" id="RU363038"/>
    </source>
</evidence>
<dbReference type="PRINTS" id="PR01038">
    <property type="entry name" value="TRNASYNTHARG"/>
</dbReference>
<dbReference type="InterPro" id="IPR035684">
    <property type="entry name" value="ArgRS_core"/>
</dbReference>
<keyword evidence="5 10" id="KW-0067">ATP-binding</keyword>
<comment type="similarity">
    <text evidence="1 10">Belongs to the class-I aminoacyl-tRNA synthetase family.</text>
</comment>
<evidence type="ECO:0000256" key="5">
    <source>
        <dbReference type="ARBA" id="ARBA00022840"/>
    </source>
</evidence>
<dbReference type="EC" id="6.1.1.19" evidence="2"/>
<dbReference type="GO" id="GO:0006420">
    <property type="term" value="P:arginyl-tRNA aminoacylation"/>
    <property type="evidence" value="ECO:0007669"/>
    <property type="project" value="InterPro"/>
</dbReference>
<dbReference type="SUPFAM" id="SSF52374">
    <property type="entry name" value="Nucleotidylyl transferase"/>
    <property type="match status" value="1"/>
</dbReference>
<reference evidence="12 13" key="2">
    <citation type="submission" date="2020-07" db="EMBL/GenBank/DDBJ databases">
        <title>Genome assembly of wild tea tree DASZ reveals pedigree and selection history of tea varieties.</title>
        <authorList>
            <person name="Zhang W."/>
        </authorList>
    </citation>
    <scope>NUCLEOTIDE SEQUENCE [LARGE SCALE GENOMIC DNA]</scope>
    <source>
        <strain evidence="13">cv. G240</strain>
        <tissue evidence="12">Leaf</tissue>
    </source>
</reference>
<dbReference type="Gene3D" id="3.40.50.620">
    <property type="entry name" value="HUPs"/>
    <property type="match status" value="1"/>
</dbReference>
<dbReference type="SMART" id="SM00836">
    <property type="entry name" value="DALR_1"/>
    <property type="match status" value="1"/>
</dbReference>
<dbReference type="Pfam" id="PF05746">
    <property type="entry name" value="DALR_1"/>
    <property type="match status" value="1"/>
</dbReference>
<dbReference type="GO" id="GO:0005524">
    <property type="term" value="F:ATP binding"/>
    <property type="evidence" value="ECO:0007669"/>
    <property type="project" value="UniProtKB-KW"/>
</dbReference>
<dbReference type="PROSITE" id="PS00178">
    <property type="entry name" value="AA_TRNA_LIGASE_I"/>
    <property type="match status" value="1"/>
</dbReference>
<dbReference type="InterPro" id="IPR008909">
    <property type="entry name" value="DALR_anticod-bd"/>
</dbReference>
<keyword evidence="13" id="KW-1185">Reference proteome</keyword>
<dbReference type="Gene3D" id="1.10.730.10">
    <property type="entry name" value="Isoleucyl-tRNA Synthetase, Domain 1"/>
    <property type="match status" value="1"/>
</dbReference>
<dbReference type="GO" id="GO:0048608">
    <property type="term" value="P:reproductive structure development"/>
    <property type="evidence" value="ECO:0007669"/>
    <property type="project" value="UniProtKB-ARBA"/>
</dbReference>
<dbReference type="CDD" id="cd00671">
    <property type="entry name" value="ArgRS_core"/>
    <property type="match status" value="1"/>
</dbReference>
<dbReference type="PANTHER" id="PTHR11956">
    <property type="entry name" value="ARGINYL-TRNA SYNTHETASE"/>
    <property type="match status" value="1"/>
</dbReference>
<dbReference type="GO" id="GO:0009791">
    <property type="term" value="P:post-embryonic development"/>
    <property type="evidence" value="ECO:0007669"/>
    <property type="project" value="UniProtKB-ARBA"/>
</dbReference>
<dbReference type="SUPFAM" id="SSF47323">
    <property type="entry name" value="Anticodon-binding domain of a subclass of class I aminoacyl-tRNA synthetases"/>
    <property type="match status" value="1"/>
</dbReference>
<dbReference type="Proteomes" id="UP000593564">
    <property type="component" value="Unassembled WGS sequence"/>
</dbReference>
<name>A0A7J7G5L2_CAMSI</name>
<evidence type="ECO:0000313" key="13">
    <source>
        <dbReference type="Proteomes" id="UP000593564"/>
    </source>
</evidence>
<evidence type="ECO:0000256" key="3">
    <source>
        <dbReference type="ARBA" id="ARBA00022598"/>
    </source>
</evidence>
<keyword evidence="3 10" id="KW-0436">Ligase</keyword>
<evidence type="ECO:0000256" key="1">
    <source>
        <dbReference type="ARBA" id="ARBA00005594"/>
    </source>
</evidence>
<dbReference type="FunFam" id="1.10.730.10:FF:000017">
    <property type="entry name" value="Arginine--tRNA ligase, chloroplastic/mitochondrial"/>
    <property type="match status" value="1"/>
</dbReference>
<dbReference type="InterPro" id="IPR001412">
    <property type="entry name" value="aa-tRNA-synth_I_CS"/>
</dbReference>
<proteinExistence type="inferred from homology"/>
<comment type="catalytic activity">
    <reaction evidence="9">
        <text>tRNA(Arg) + L-arginine + ATP = L-arginyl-tRNA(Arg) + AMP + diphosphate</text>
        <dbReference type="Rhea" id="RHEA:20301"/>
        <dbReference type="Rhea" id="RHEA-COMP:9658"/>
        <dbReference type="Rhea" id="RHEA-COMP:9673"/>
        <dbReference type="ChEBI" id="CHEBI:30616"/>
        <dbReference type="ChEBI" id="CHEBI:32682"/>
        <dbReference type="ChEBI" id="CHEBI:33019"/>
        <dbReference type="ChEBI" id="CHEBI:78442"/>
        <dbReference type="ChEBI" id="CHEBI:78513"/>
        <dbReference type="ChEBI" id="CHEBI:456215"/>
        <dbReference type="EC" id="6.1.1.19"/>
    </reaction>
</comment>
<dbReference type="InterPro" id="IPR014729">
    <property type="entry name" value="Rossmann-like_a/b/a_fold"/>
</dbReference>
<keyword evidence="7 10" id="KW-0030">Aminoacyl-tRNA synthetase</keyword>
<dbReference type="GO" id="GO:0004814">
    <property type="term" value="F:arginine-tRNA ligase activity"/>
    <property type="evidence" value="ECO:0007669"/>
    <property type="project" value="UniProtKB-EC"/>
</dbReference>
<comment type="caution">
    <text evidence="12">The sequence shown here is derived from an EMBL/GenBank/DDBJ whole genome shotgun (WGS) entry which is preliminary data.</text>
</comment>
<accession>A0A7J7G5L2</accession>
<dbReference type="InterPro" id="IPR009080">
    <property type="entry name" value="tRNAsynth_Ia_anticodon-bd"/>
</dbReference>
<sequence length="474" mass="54030">MVLKQWSPKLTVKRAVVDFSSPNIAKEMHVGHLRSTIIGDTLARMLEFSNVEVLRRNHVGDWGTQFGMLIEFLFEKFPNVEVVNDQAIGDLEAFYKASKQRFDSDPGFKERAQQAVVSLQGGEEKYRKAWAQICEISRRGYQRVYQRLGIKIEEKGESFYNPYIPGVLEELDKKGLIEESEGARVIFIGGKNIPLIVVKKDGGLNYASTDLAALWYRLNEEKAEWIIYLTDVGQREHFEMFFTAAKRAGWLPAGENMYPKTNHVGFGLVLGEDGKRFRTRSTEVVRLVDLLDEAKSRCKAVLVERGKADEWTEEELDQTAEAVGYGAVKYADLKNNRLTNYTFNFDQMLNDKGNTAVYLLYAHARICSIIRKSGKNIEELRKTGTIVLAHPDERALGLHLLQFAEIVEEACTNLLPNVLCEYLYNLSEFFTRFYSNCQVVGSTEETSRLLLCEATAVVMRKCFYLLGIVPVYKI</sequence>
<evidence type="ECO:0000313" key="12">
    <source>
        <dbReference type="EMBL" id="KAF5934878.1"/>
    </source>
</evidence>
<keyword evidence="6 10" id="KW-0648">Protein biosynthesis</keyword>
<evidence type="ECO:0000259" key="11">
    <source>
        <dbReference type="SMART" id="SM00836"/>
    </source>
</evidence>
<evidence type="ECO:0000256" key="2">
    <source>
        <dbReference type="ARBA" id="ARBA00012837"/>
    </source>
</evidence>
<dbReference type="Pfam" id="PF00750">
    <property type="entry name" value="tRNA-synt_1d"/>
    <property type="match status" value="1"/>
</dbReference>
<dbReference type="FunFam" id="3.40.50.620:FF:000096">
    <property type="entry name" value="Arginine--tRNA ligase chloroplastic/mitochondrial"/>
    <property type="match status" value="1"/>
</dbReference>
<feature type="domain" description="DALR anticodon binding" evidence="11">
    <location>
        <begin position="359"/>
        <end position="474"/>
    </location>
</feature>
<dbReference type="NCBIfam" id="TIGR00456">
    <property type="entry name" value="argS"/>
    <property type="match status" value="1"/>
</dbReference>
<keyword evidence="4 10" id="KW-0547">Nucleotide-binding</keyword>
<evidence type="ECO:0000256" key="7">
    <source>
        <dbReference type="ARBA" id="ARBA00023146"/>
    </source>
</evidence>
<dbReference type="InterPro" id="IPR001278">
    <property type="entry name" value="Arg-tRNA-ligase"/>
</dbReference>
<evidence type="ECO:0000256" key="8">
    <source>
        <dbReference type="ARBA" id="ARBA00033033"/>
    </source>
</evidence>
<reference evidence="13" key="1">
    <citation type="journal article" date="2020" name="Nat. Commun.">
        <title>Genome assembly of wild tea tree DASZ reveals pedigree and selection history of tea varieties.</title>
        <authorList>
            <person name="Zhang W."/>
            <person name="Zhang Y."/>
            <person name="Qiu H."/>
            <person name="Guo Y."/>
            <person name="Wan H."/>
            <person name="Zhang X."/>
            <person name="Scossa F."/>
            <person name="Alseekh S."/>
            <person name="Zhang Q."/>
            <person name="Wang P."/>
            <person name="Xu L."/>
            <person name="Schmidt M.H."/>
            <person name="Jia X."/>
            <person name="Li D."/>
            <person name="Zhu A."/>
            <person name="Guo F."/>
            <person name="Chen W."/>
            <person name="Ni D."/>
            <person name="Usadel B."/>
            <person name="Fernie A.R."/>
            <person name="Wen W."/>
        </authorList>
    </citation>
    <scope>NUCLEOTIDE SEQUENCE [LARGE SCALE GENOMIC DNA]</scope>
    <source>
        <strain evidence="13">cv. G240</strain>
    </source>
</reference>